<feature type="domain" description="PapC-like C-terminal" evidence="2">
    <location>
        <begin position="706"/>
        <end position="765"/>
    </location>
</feature>
<dbReference type="GO" id="GO:0009297">
    <property type="term" value="P:pilus assembly"/>
    <property type="evidence" value="ECO:0007669"/>
    <property type="project" value="InterPro"/>
</dbReference>
<dbReference type="Pfam" id="PF13953">
    <property type="entry name" value="PapC_C"/>
    <property type="match status" value="1"/>
</dbReference>
<organism evidence="3 4">
    <name type="scientific">Oxalobacter formigenes OXCC13</name>
    <dbReference type="NCBI Taxonomy" id="556269"/>
    <lineage>
        <taxon>Bacteria</taxon>
        <taxon>Pseudomonadati</taxon>
        <taxon>Pseudomonadota</taxon>
        <taxon>Betaproteobacteria</taxon>
        <taxon>Burkholderiales</taxon>
        <taxon>Oxalobacteraceae</taxon>
        <taxon>Oxalobacter</taxon>
    </lineage>
</organism>
<dbReference type="EMBL" id="GG658170">
    <property type="protein sequence ID" value="EEO29883.1"/>
    <property type="molecule type" value="Genomic_DNA"/>
</dbReference>
<protein>
    <submittedName>
        <fullName evidence="3">Fimbrial usher protein</fullName>
    </submittedName>
</protein>
<reference evidence="3 4" key="1">
    <citation type="submission" date="2009-02" db="EMBL/GenBank/DDBJ databases">
        <title>The Genome Sequence of Oxalobacter formigenes OXCC13.</title>
        <authorList>
            <consortium name="The Broad Institute Genome Sequencing Platform"/>
            <person name="Ward D."/>
            <person name="Young S.K."/>
            <person name="Kodira C.D."/>
            <person name="Zeng Q."/>
            <person name="Koehrsen M."/>
            <person name="Alvarado L."/>
            <person name="Berlin A."/>
            <person name="Borenstein D."/>
            <person name="Chen Z."/>
            <person name="Engels R."/>
            <person name="Freedman E."/>
            <person name="Gellesch M."/>
            <person name="Goldberg J."/>
            <person name="Griggs A."/>
            <person name="Gujja S."/>
            <person name="Heiman D."/>
            <person name="Hepburn T."/>
            <person name="Howarth C."/>
            <person name="Jen D."/>
            <person name="Larson L."/>
            <person name="Lewis B."/>
            <person name="Mehta T."/>
            <person name="Park D."/>
            <person name="Pearson M."/>
            <person name="Roberts A."/>
            <person name="Saif S."/>
            <person name="Shea T."/>
            <person name="Shenoy N."/>
            <person name="Sisk P."/>
            <person name="Stolte C."/>
            <person name="Sykes S."/>
            <person name="Walk T."/>
            <person name="White J."/>
            <person name="Yandava C."/>
            <person name="Allison M.J."/>
            <person name="Lander E."/>
            <person name="Nusbaum C."/>
            <person name="Galagan J."/>
            <person name="Birren B."/>
        </authorList>
    </citation>
    <scope>NUCLEOTIDE SEQUENCE [LARGE SCALE GENOMIC DNA]</scope>
    <source>
        <strain evidence="3 4">OXCC13</strain>
    </source>
</reference>
<dbReference type="InterPro" id="IPR000015">
    <property type="entry name" value="Fimb_usher"/>
</dbReference>
<dbReference type="GO" id="GO:0009279">
    <property type="term" value="C:cell outer membrane"/>
    <property type="evidence" value="ECO:0007669"/>
    <property type="project" value="TreeGrafter"/>
</dbReference>
<sequence>MISHLLLMGLPAALTSNAHAENRAALSATTKERDMNLYRELVANERPTGHVAPVHYRNRQYWVNTRDLAAAGIPSSPWQHQLTASGDTDIALDDAKGIKVHYDSPAQQLRINVPVNSLPEQTLDLREKRPFYPPQSGLGMLVNYDIYVQKNQQTGSNTNAWSELRLFSPYGTLANTGIYRHNFSDNLSESQSGYIRYDTRWHYSDEVRILTYEAGDLVTRGLSWNNPVRIGGFQISKNFSVRPDIITYPLPQFSGSAAVPSTLDLYLDGNRAQSNQLNPGPFSVTTTPFVNGAGEAVVVTTDALGRQVSTTLPFYVTGELLKKGLTDYAASFGVLRQRYGIASFDYGKLAYSGSLRYGLTDALTVGSHVEGGKSLTVGGLGATVRLGMFGVANASYSASSGNRMSGRQMTGGYQYTNRHFNAAAQWVRYSPNWRDLSTIGIWQRPYQQSVQITAGIPIGHFGSLSGGIFSIKNNDGNTTRLTNLTWSITPGNFGTFYLSANKSSNDGDWSGFIQWILPFGKQNRDTISTTTTRNQQGDYSQRFDYSRTVPTDGGLGWNLGYSFDSSGPNYRQADLTWRNDRMQMRDGFYGPDNNNTTWGEMSGALVMMDKSVFATNMVQDSFVLVSTDGVPAIPVRYENNLIGTTDPDGHLMVPSVPGYYAAKYEIDPLNLPLDMQVPEVEKRVAVKSGNGYLMRFPVKQTLPVGIRLVDSQNKPLPAGSVARLASGKISPVGLDGFAWFDDADPENRVSVSLPDGKPCHTTFSVDRKKANGTISTVGPLECIKE</sequence>
<dbReference type="PANTHER" id="PTHR30451">
    <property type="entry name" value="OUTER MEMBRANE USHER PROTEIN"/>
    <property type="match status" value="1"/>
</dbReference>
<dbReference type="Gene3D" id="2.60.40.2610">
    <property type="entry name" value="Outer membrane usher protein FimD, plug domain"/>
    <property type="match status" value="1"/>
</dbReference>
<dbReference type="STRING" id="847.BRW83_1243"/>
<feature type="signal peptide" evidence="1">
    <location>
        <begin position="1"/>
        <end position="20"/>
    </location>
</feature>
<evidence type="ECO:0000256" key="1">
    <source>
        <dbReference type="SAM" id="SignalP"/>
    </source>
</evidence>
<accession>C3X9K7</accession>
<dbReference type="InterPro" id="IPR025949">
    <property type="entry name" value="PapC-like_C"/>
</dbReference>
<proteinExistence type="predicted"/>
<feature type="chain" id="PRO_5002934263" evidence="1">
    <location>
        <begin position="21"/>
        <end position="785"/>
    </location>
</feature>
<dbReference type="Proteomes" id="UP000005089">
    <property type="component" value="Unassembled WGS sequence"/>
</dbReference>
<dbReference type="Pfam" id="PF00577">
    <property type="entry name" value="Usher"/>
    <property type="match status" value="1"/>
</dbReference>
<dbReference type="InterPro" id="IPR042186">
    <property type="entry name" value="FimD_plug_dom"/>
</dbReference>
<dbReference type="PANTHER" id="PTHR30451:SF5">
    <property type="entry name" value="SLR0019 PROTEIN"/>
    <property type="match status" value="1"/>
</dbReference>
<evidence type="ECO:0000313" key="3">
    <source>
        <dbReference type="EMBL" id="EEO29883.1"/>
    </source>
</evidence>
<dbReference type="eggNOG" id="COG3188">
    <property type="taxonomic scope" value="Bacteria"/>
</dbReference>
<dbReference type="Gene3D" id="2.60.40.3110">
    <property type="match status" value="1"/>
</dbReference>
<dbReference type="HOGENOM" id="CLU_009120_6_0_4"/>
<evidence type="ECO:0000259" key="2">
    <source>
        <dbReference type="Pfam" id="PF13953"/>
    </source>
</evidence>
<keyword evidence="4" id="KW-1185">Reference proteome</keyword>
<dbReference type="GO" id="GO:0015473">
    <property type="term" value="F:fimbrial usher porin activity"/>
    <property type="evidence" value="ECO:0007669"/>
    <property type="project" value="InterPro"/>
</dbReference>
<name>C3X9K7_OXAFO</name>
<gene>
    <name evidence="3" type="ORF">OFBG_00911</name>
</gene>
<keyword evidence="1" id="KW-0732">Signal</keyword>
<evidence type="ECO:0000313" key="4">
    <source>
        <dbReference type="Proteomes" id="UP000005089"/>
    </source>
</evidence>
<dbReference type="AlphaFoldDB" id="C3X9K7"/>